<dbReference type="EMBL" id="CACVAQ010000274">
    <property type="protein sequence ID" value="CAA6819425.1"/>
    <property type="molecule type" value="Genomic_DNA"/>
</dbReference>
<reference evidence="2" key="1">
    <citation type="submission" date="2020-01" db="EMBL/GenBank/DDBJ databases">
        <authorList>
            <person name="Meier V. D."/>
            <person name="Meier V D."/>
        </authorList>
    </citation>
    <scope>NUCLEOTIDE SEQUENCE</scope>
    <source>
        <strain evidence="2">HLG_WM_MAG_10</strain>
    </source>
</reference>
<dbReference type="AlphaFoldDB" id="A0A6S6TJI8"/>
<dbReference type="GO" id="GO:0006355">
    <property type="term" value="P:regulation of DNA-templated transcription"/>
    <property type="evidence" value="ECO:0007669"/>
    <property type="project" value="InterPro"/>
</dbReference>
<gene>
    <name evidence="2" type="ORF">HELGO_WM17810</name>
</gene>
<dbReference type="SUPFAM" id="SSF46955">
    <property type="entry name" value="Putative DNA-binding domain"/>
    <property type="match status" value="1"/>
</dbReference>
<dbReference type="GO" id="GO:0003677">
    <property type="term" value="F:DNA binding"/>
    <property type="evidence" value="ECO:0007669"/>
    <property type="project" value="InterPro"/>
</dbReference>
<dbReference type="InterPro" id="IPR009061">
    <property type="entry name" value="DNA-bd_dom_put_sf"/>
</dbReference>
<evidence type="ECO:0000259" key="1">
    <source>
        <dbReference type="Pfam" id="PF13411"/>
    </source>
</evidence>
<dbReference type="InterPro" id="IPR000551">
    <property type="entry name" value="MerR-type_HTH_dom"/>
</dbReference>
<sequence>MSTLHQLAIGLSVSEKTLHAWNKSFKLTPTLNVEGHLVYTPSEKDLLLQIHHLIKERGFTIAGAKKELKKGPLDEKKKETIQKWREIQQFLVQLKDSID</sequence>
<organism evidence="2">
    <name type="scientific">uncultured Aureispira sp</name>
    <dbReference type="NCBI Taxonomy" id="1331704"/>
    <lineage>
        <taxon>Bacteria</taxon>
        <taxon>Pseudomonadati</taxon>
        <taxon>Bacteroidota</taxon>
        <taxon>Saprospiria</taxon>
        <taxon>Saprospirales</taxon>
        <taxon>Saprospiraceae</taxon>
        <taxon>Aureispira</taxon>
        <taxon>environmental samples</taxon>
    </lineage>
</organism>
<name>A0A6S6TJI8_9BACT</name>
<accession>A0A6S6TJI8</accession>
<dbReference type="Pfam" id="PF13411">
    <property type="entry name" value="MerR_1"/>
    <property type="match status" value="1"/>
</dbReference>
<protein>
    <recommendedName>
        <fullName evidence="1">HTH merR-type domain-containing protein</fullName>
    </recommendedName>
</protein>
<proteinExistence type="predicted"/>
<evidence type="ECO:0000313" key="2">
    <source>
        <dbReference type="EMBL" id="CAA6819425.1"/>
    </source>
</evidence>
<dbReference type="Gene3D" id="1.10.1660.10">
    <property type="match status" value="1"/>
</dbReference>
<feature type="domain" description="HTH merR-type" evidence="1">
    <location>
        <begin position="3"/>
        <end position="69"/>
    </location>
</feature>